<reference evidence="3" key="1">
    <citation type="submission" date="2019-05" db="EMBL/GenBank/DDBJ databases">
        <title>Complete Genome Sequence and Methylation Pattern of the Halophilic Archaeon Natrinema pallidum BOL6-1.</title>
        <authorList>
            <person name="DasSarma P."/>
            <person name="DasSarma B.P."/>
            <person name="DasSarma S.L."/>
            <person name="Martinez F.L."/>
            <person name="Guzman D."/>
            <person name="Roberts R.J."/>
            <person name="DasSarma S."/>
        </authorList>
    </citation>
    <scope>NUCLEOTIDE SEQUENCE [LARGE SCALE GENOMIC DNA]</scope>
    <source>
        <strain evidence="3">BOL6-1</strain>
    </source>
</reference>
<protein>
    <submittedName>
        <fullName evidence="2">Glycosyltransferase</fullName>
    </submittedName>
</protein>
<dbReference type="PANTHER" id="PTHR10859:SF91">
    <property type="entry name" value="DOLICHYL-PHOSPHATE BETA-GLUCOSYLTRANSFERASE"/>
    <property type="match status" value="1"/>
</dbReference>
<dbReference type="Gene3D" id="3.90.550.10">
    <property type="entry name" value="Spore Coat Polysaccharide Biosynthesis Protein SpsA, Chain A"/>
    <property type="match status" value="1"/>
</dbReference>
<dbReference type="GO" id="GO:0016740">
    <property type="term" value="F:transferase activity"/>
    <property type="evidence" value="ECO:0007669"/>
    <property type="project" value="UniProtKB-KW"/>
</dbReference>
<dbReference type="KEGG" id="npl:FGF80_10130"/>
<dbReference type="PANTHER" id="PTHR10859">
    <property type="entry name" value="GLYCOSYL TRANSFERASE"/>
    <property type="match status" value="1"/>
</dbReference>
<gene>
    <name evidence="2" type="ORF">FGF80_10130</name>
</gene>
<accession>A0A4P9TFI3</accession>
<dbReference type="EMBL" id="CP040637">
    <property type="protein sequence ID" value="QCW03576.1"/>
    <property type="molecule type" value="Genomic_DNA"/>
</dbReference>
<keyword evidence="2" id="KW-0808">Transferase</keyword>
<dbReference type="GO" id="GO:0006487">
    <property type="term" value="P:protein N-linked glycosylation"/>
    <property type="evidence" value="ECO:0007669"/>
    <property type="project" value="TreeGrafter"/>
</dbReference>
<dbReference type="GeneID" id="96156343"/>
<evidence type="ECO:0000313" key="3">
    <source>
        <dbReference type="Proteomes" id="UP000307562"/>
    </source>
</evidence>
<organism evidence="2 3">
    <name type="scientific">Natrinema pallidum</name>
    <dbReference type="NCBI Taxonomy" id="69527"/>
    <lineage>
        <taxon>Archaea</taxon>
        <taxon>Methanobacteriati</taxon>
        <taxon>Methanobacteriota</taxon>
        <taxon>Stenosarchaea group</taxon>
        <taxon>Halobacteria</taxon>
        <taxon>Halobacteriales</taxon>
        <taxon>Natrialbaceae</taxon>
        <taxon>Natrinema</taxon>
    </lineage>
</organism>
<keyword evidence="3" id="KW-1185">Reference proteome</keyword>
<feature type="domain" description="Glycosyltransferase 2-like" evidence="1">
    <location>
        <begin position="7"/>
        <end position="162"/>
    </location>
</feature>
<evidence type="ECO:0000313" key="2">
    <source>
        <dbReference type="EMBL" id="QCW03576.1"/>
    </source>
</evidence>
<dbReference type="AlphaFoldDB" id="A0A4P9TFI3"/>
<sequence length="252" mass="27882">MMSVGIVIPAFRPDVELLISYIEVLERELQPEEIRIELDDPQSEGVIRHLEETTATVATSSDRRGKGAAITAGFESLYTDILLFLDADGSTPVSSVGAVLQPVLDGDTDVSVGSRRHPKATVNSHQTTVRRFLGNGFSFLARRSLPTQLYDYQCGAKAMTAEAWDLIRDHLYEEDFAWDLEMLAIAGALNLSITEVPIRWEDRPGSTVDPVTTVLDFIRALIAVRHRAMAIQGHRIHAALPQSRSETLLNDD</sequence>
<dbReference type="InterPro" id="IPR001173">
    <property type="entry name" value="Glyco_trans_2-like"/>
</dbReference>
<dbReference type="InterPro" id="IPR029044">
    <property type="entry name" value="Nucleotide-diphossugar_trans"/>
</dbReference>
<dbReference type="Pfam" id="PF00535">
    <property type="entry name" value="Glycos_transf_2"/>
    <property type="match status" value="1"/>
</dbReference>
<evidence type="ECO:0000259" key="1">
    <source>
        <dbReference type="Pfam" id="PF00535"/>
    </source>
</evidence>
<proteinExistence type="predicted"/>
<dbReference type="SUPFAM" id="SSF53448">
    <property type="entry name" value="Nucleotide-diphospho-sugar transferases"/>
    <property type="match status" value="1"/>
</dbReference>
<dbReference type="Proteomes" id="UP000307562">
    <property type="component" value="Chromosome"/>
</dbReference>
<dbReference type="RefSeq" id="WP_138653767.1">
    <property type="nucleotide sequence ID" value="NZ_CP040637.1"/>
</dbReference>
<name>A0A4P9TFI3_9EURY</name>